<keyword evidence="2" id="KW-1185">Reference proteome</keyword>
<organism evidence="1 2">
    <name type="scientific">Phyllobacterium salinisoli</name>
    <dbReference type="NCBI Taxonomy" id="1899321"/>
    <lineage>
        <taxon>Bacteria</taxon>
        <taxon>Pseudomonadati</taxon>
        <taxon>Pseudomonadota</taxon>
        <taxon>Alphaproteobacteria</taxon>
        <taxon>Hyphomicrobiales</taxon>
        <taxon>Phyllobacteriaceae</taxon>
        <taxon>Phyllobacterium</taxon>
    </lineage>
</organism>
<evidence type="ECO:0000313" key="1">
    <source>
        <dbReference type="EMBL" id="RCS21888.1"/>
    </source>
</evidence>
<gene>
    <name evidence="1" type="ORF">DUT91_20975</name>
</gene>
<accession>A0A368JXJ8</accession>
<sequence>MPCPQSIKRVLRELEDLHCLSLAETFEADQEKSLPGSMRYRGEVSCDMCFPAELRLKLRCTDGHRVEMFDEELVKTDAVGAVLGKKRYIGEESFDSRGHIKVTGSRGTGDCAGKTTKVRQMWSYPAA</sequence>
<evidence type="ECO:0000313" key="2">
    <source>
        <dbReference type="Proteomes" id="UP000253420"/>
    </source>
</evidence>
<reference evidence="1 2" key="1">
    <citation type="submission" date="2018-07" db="EMBL/GenBank/DDBJ databases">
        <title>The draft genome of Phyllobacterium salinisoli.</title>
        <authorList>
            <person name="Liu L."/>
            <person name="Li L."/>
            <person name="Zhang X."/>
            <person name="Liang L."/>
        </authorList>
    </citation>
    <scope>NUCLEOTIDE SEQUENCE [LARGE SCALE GENOMIC DNA]</scope>
    <source>
        <strain evidence="1 2">LLAN61</strain>
    </source>
</reference>
<protein>
    <submittedName>
        <fullName evidence="1">Uncharacterized protein</fullName>
    </submittedName>
</protein>
<dbReference type="AlphaFoldDB" id="A0A368JXJ8"/>
<dbReference type="Proteomes" id="UP000253420">
    <property type="component" value="Unassembled WGS sequence"/>
</dbReference>
<comment type="caution">
    <text evidence="1">The sequence shown here is derived from an EMBL/GenBank/DDBJ whole genome shotgun (WGS) entry which is preliminary data.</text>
</comment>
<proteinExistence type="predicted"/>
<name>A0A368JXJ8_9HYPH</name>
<dbReference type="EMBL" id="QOZG01000012">
    <property type="protein sequence ID" value="RCS21888.1"/>
    <property type="molecule type" value="Genomic_DNA"/>
</dbReference>